<dbReference type="PANTHER" id="PTHR34568:SF4">
    <property type="entry name" value="OS02G0638000 PROTEIN"/>
    <property type="match status" value="1"/>
</dbReference>
<dbReference type="InterPro" id="IPR058942">
    <property type="entry name" value="AT3G52170-like"/>
</dbReference>
<dbReference type="OrthoDB" id="1930826at2759"/>
<organism evidence="3 4">
    <name type="scientific">Olea europaea subsp. europaea</name>
    <dbReference type="NCBI Taxonomy" id="158383"/>
    <lineage>
        <taxon>Eukaryota</taxon>
        <taxon>Viridiplantae</taxon>
        <taxon>Streptophyta</taxon>
        <taxon>Embryophyta</taxon>
        <taxon>Tracheophyta</taxon>
        <taxon>Spermatophyta</taxon>
        <taxon>Magnoliopsida</taxon>
        <taxon>eudicotyledons</taxon>
        <taxon>Gunneridae</taxon>
        <taxon>Pentapetalae</taxon>
        <taxon>asterids</taxon>
        <taxon>lamiids</taxon>
        <taxon>Lamiales</taxon>
        <taxon>Oleaceae</taxon>
        <taxon>Oleeae</taxon>
        <taxon>Olea</taxon>
    </lineage>
</organism>
<evidence type="ECO:0000259" key="2">
    <source>
        <dbReference type="Pfam" id="PF25896"/>
    </source>
</evidence>
<dbReference type="InterPro" id="IPR058941">
    <property type="entry name" value="HTH_AT3G52170-like"/>
</dbReference>
<proteinExistence type="predicted"/>
<sequence>MRLVRSMFWSPNVRLYRQFRRHIANPRQVYVEKSSIRHKSIIKSRGRSFSVSVPSETPKVQKSQKKVSKDERKAMVETFVNKYKAMNAGKFPTASKARKETGGSYYVIRQILQELEYNSKMSSMCTKDSSSVENYSMKKNAMSTEELSGCSVTSQDAQKTNEILVGEEFINRSESSTDAAEVSGNLSTFDADISEDGQIRNDISMENQNSNYIATKPHRGVGEAEESLHSHSDKPEDNVKEDTGSEDRLKFDGLKPEAKQRKSSRELYKEPSEDAESQGKSSVWENLKSLANGFLGIWKKHL</sequence>
<evidence type="ECO:0000256" key="1">
    <source>
        <dbReference type="SAM" id="MobiDB-lite"/>
    </source>
</evidence>
<dbReference type="Gramene" id="OE9A003785T2">
    <property type="protein sequence ID" value="OE9A003785C2"/>
    <property type="gene ID" value="OE9A003785"/>
</dbReference>
<name>A0A8S0QWJ7_OLEEU</name>
<keyword evidence="4" id="KW-1185">Reference proteome</keyword>
<accession>A0A8S0QWJ7</accession>
<feature type="region of interest" description="Disordered" evidence="1">
    <location>
        <begin position="220"/>
        <end position="283"/>
    </location>
</feature>
<protein>
    <recommendedName>
        <fullName evidence="2">AT3G52170-like helix-turn-helix domain-containing protein</fullName>
    </recommendedName>
</protein>
<dbReference type="PANTHER" id="PTHR34568">
    <property type="entry name" value="RRM DOMAIN-CONTAINING PROTEIN"/>
    <property type="match status" value="1"/>
</dbReference>
<dbReference type="Gramene" id="OE9A003785T6">
    <property type="protein sequence ID" value="OE9A003785C6"/>
    <property type="gene ID" value="OE9A003785"/>
</dbReference>
<evidence type="ECO:0000313" key="3">
    <source>
        <dbReference type="EMBL" id="CAA2970166.1"/>
    </source>
</evidence>
<dbReference type="Pfam" id="PF25896">
    <property type="entry name" value="HTH_AT3G52170"/>
    <property type="match status" value="1"/>
</dbReference>
<gene>
    <name evidence="3" type="ORF">OLEA9_A003785</name>
</gene>
<reference evidence="3 4" key="1">
    <citation type="submission" date="2019-12" db="EMBL/GenBank/DDBJ databases">
        <authorList>
            <person name="Alioto T."/>
            <person name="Alioto T."/>
            <person name="Gomez Garrido J."/>
        </authorList>
    </citation>
    <scope>NUCLEOTIDE SEQUENCE [LARGE SCALE GENOMIC DNA]</scope>
</reference>
<comment type="caution">
    <text evidence="3">The sequence shown here is derived from an EMBL/GenBank/DDBJ whole genome shotgun (WGS) entry which is preliminary data.</text>
</comment>
<feature type="compositionally biased region" description="Basic and acidic residues" evidence="1">
    <location>
        <begin position="220"/>
        <end position="272"/>
    </location>
</feature>
<dbReference type="EMBL" id="CACTIH010001963">
    <property type="protein sequence ID" value="CAA2970166.1"/>
    <property type="molecule type" value="Genomic_DNA"/>
</dbReference>
<feature type="domain" description="AT3G52170-like helix-turn-helix" evidence="2">
    <location>
        <begin position="68"/>
        <end position="117"/>
    </location>
</feature>
<dbReference type="AlphaFoldDB" id="A0A8S0QWJ7"/>
<feature type="region of interest" description="Disordered" evidence="1">
    <location>
        <begin position="47"/>
        <end position="68"/>
    </location>
</feature>
<dbReference type="Proteomes" id="UP000594638">
    <property type="component" value="Unassembled WGS sequence"/>
</dbReference>
<dbReference type="Gramene" id="OE9A003785T5">
    <property type="protein sequence ID" value="OE9A003785C5"/>
    <property type="gene ID" value="OE9A003785"/>
</dbReference>
<evidence type="ECO:0000313" key="4">
    <source>
        <dbReference type="Proteomes" id="UP000594638"/>
    </source>
</evidence>